<sequence>MRIVDLSTPVDAAGWEPHPVEHRVISHAEGARHMSEEMREKFGLDFDPAHLPGGEFLSIDILELSTHSGTHVDAPAHYGSVGSYGTPRTIDQMPLDWFYRPGVLLDLTGVAGSTADAAHLEGEFSRIGRTPAPLDIVLLRTGASRWAGDRRYFTDFVGLDASATALLLDLGVRVIGTDAFSLDAPFTDIIERFHTTGDHGVLWPAHFAGRDREYCQIERLANLSALPGSVGFTVCCPPVKIAGAGAGWCRALALVPEDHEGHEGSSAHGEGAGHAESVR</sequence>
<dbReference type="RefSeq" id="WP_274047068.1">
    <property type="nucleotide sequence ID" value="NZ_JANCPR020000047.1"/>
</dbReference>
<dbReference type="InterPro" id="IPR007325">
    <property type="entry name" value="KFase/CYL"/>
</dbReference>
<dbReference type="Pfam" id="PF04199">
    <property type="entry name" value="Cyclase"/>
    <property type="match status" value="1"/>
</dbReference>
<dbReference type="SUPFAM" id="SSF102198">
    <property type="entry name" value="Putative cyclase"/>
    <property type="match status" value="1"/>
</dbReference>
<dbReference type="GO" id="GO:0016787">
    <property type="term" value="F:hydrolase activity"/>
    <property type="evidence" value="ECO:0007669"/>
    <property type="project" value="UniProtKB-KW"/>
</dbReference>
<reference evidence="2 3" key="1">
    <citation type="submission" date="2023-05" db="EMBL/GenBank/DDBJ databases">
        <title>Streptantibioticus silvisoli sp. nov., acidotolerant actinomycetes 1 from pine litter.</title>
        <authorList>
            <person name="Swiecimska M."/>
            <person name="Golinska P."/>
            <person name="Sangal V."/>
            <person name="Wachnowicz B."/>
            <person name="Goodfellow M."/>
        </authorList>
    </citation>
    <scope>NUCLEOTIDE SEQUENCE [LARGE SCALE GENOMIC DNA]</scope>
    <source>
        <strain evidence="2 3">DSM 42109</strain>
    </source>
</reference>
<dbReference type="Proteomes" id="UP001214441">
    <property type="component" value="Unassembled WGS sequence"/>
</dbReference>
<evidence type="ECO:0000313" key="3">
    <source>
        <dbReference type="Proteomes" id="UP001214441"/>
    </source>
</evidence>
<proteinExistence type="predicted"/>
<evidence type="ECO:0000256" key="1">
    <source>
        <dbReference type="SAM" id="MobiDB-lite"/>
    </source>
</evidence>
<comment type="caution">
    <text evidence="2">The sequence shown here is derived from an EMBL/GenBank/DDBJ whole genome shotgun (WGS) entry which is preliminary data.</text>
</comment>
<keyword evidence="3" id="KW-1185">Reference proteome</keyword>
<dbReference type="PANTHER" id="PTHR31118">
    <property type="entry name" value="CYCLASE-LIKE PROTEIN 2"/>
    <property type="match status" value="1"/>
</dbReference>
<dbReference type="PANTHER" id="PTHR31118:SF12">
    <property type="entry name" value="CYCLASE-LIKE PROTEIN 2"/>
    <property type="match status" value="1"/>
</dbReference>
<protein>
    <submittedName>
        <fullName evidence="2">Cyclase family protein</fullName>
        <ecNumber evidence="2">3.5.-.-</ecNumber>
    </submittedName>
</protein>
<name>A0ABT7A6F0_9ACTN</name>
<keyword evidence="2" id="KW-0378">Hydrolase</keyword>
<gene>
    <name evidence="2" type="ORF">NMN56_034105</name>
</gene>
<dbReference type="EC" id="3.5.-.-" evidence="2"/>
<dbReference type="EMBL" id="JANCPR020000047">
    <property type="protein sequence ID" value="MDJ1136889.1"/>
    <property type="molecule type" value="Genomic_DNA"/>
</dbReference>
<accession>A0ABT7A6F0</accession>
<dbReference type="Gene3D" id="3.50.30.50">
    <property type="entry name" value="Putative cyclase"/>
    <property type="match status" value="1"/>
</dbReference>
<organism evidence="2 3">
    <name type="scientific">Streptomyces iconiensis</name>
    <dbReference type="NCBI Taxonomy" id="1384038"/>
    <lineage>
        <taxon>Bacteria</taxon>
        <taxon>Bacillati</taxon>
        <taxon>Actinomycetota</taxon>
        <taxon>Actinomycetes</taxon>
        <taxon>Kitasatosporales</taxon>
        <taxon>Streptomycetaceae</taxon>
        <taxon>Streptomyces</taxon>
    </lineage>
</organism>
<dbReference type="InterPro" id="IPR037175">
    <property type="entry name" value="KFase_sf"/>
</dbReference>
<evidence type="ECO:0000313" key="2">
    <source>
        <dbReference type="EMBL" id="MDJ1136889.1"/>
    </source>
</evidence>
<feature type="region of interest" description="Disordered" evidence="1">
    <location>
        <begin position="260"/>
        <end position="279"/>
    </location>
</feature>